<dbReference type="AlphaFoldDB" id="A0AAW7T854"/>
<dbReference type="PANTHER" id="PTHR42966">
    <property type="entry name" value="N-ACETYLNEURAMINATE SYNTHASE"/>
    <property type="match status" value="1"/>
</dbReference>
<evidence type="ECO:0000259" key="1">
    <source>
        <dbReference type="Pfam" id="PF03102"/>
    </source>
</evidence>
<dbReference type="RefSeq" id="WP_034192966.1">
    <property type="nucleotide sequence ID" value="NZ_CADEQL010000014.1"/>
</dbReference>
<evidence type="ECO:0000313" key="3">
    <source>
        <dbReference type="Proteomes" id="UP001171620"/>
    </source>
</evidence>
<dbReference type="Pfam" id="PF03102">
    <property type="entry name" value="NeuB"/>
    <property type="match status" value="1"/>
</dbReference>
<name>A0AAW7T854_BURVI</name>
<dbReference type="Gene3D" id="3.20.20.70">
    <property type="entry name" value="Aldolase class I"/>
    <property type="match status" value="1"/>
</dbReference>
<dbReference type="GO" id="GO:0016051">
    <property type="term" value="P:carbohydrate biosynthetic process"/>
    <property type="evidence" value="ECO:0007669"/>
    <property type="project" value="InterPro"/>
</dbReference>
<comment type="caution">
    <text evidence="2">The sequence shown here is derived from an EMBL/GenBank/DDBJ whole genome shotgun (WGS) entry which is preliminary data.</text>
</comment>
<dbReference type="GO" id="GO:0047444">
    <property type="term" value="F:N-acylneuraminate-9-phosphate synthase activity"/>
    <property type="evidence" value="ECO:0007669"/>
    <property type="project" value="TreeGrafter"/>
</dbReference>
<dbReference type="Gene3D" id="3.90.1210.10">
    <property type="entry name" value="Antifreeze-like/N-acetylneuraminic acid synthase C-terminal domain"/>
    <property type="match status" value="1"/>
</dbReference>
<gene>
    <name evidence="2" type="ORF">QZM33_31745</name>
</gene>
<dbReference type="PANTHER" id="PTHR42966:SF1">
    <property type="entry name" value="SIALIC ACID SYNTHASE"/>
    <property type="match status" value="1"/>
</dbReference>
<dbReference type="InterPro" id="IPR013785">
    <property type="entry name" value="Aldolase_TIM"/>
</dbReference>
<dbReference type="Proteomes" id="UP001171620">
    <property type="component" value="Unassembled WGS sequence"/>
</dbReference>
<sequence>MNYKQESERLFDGLFVLELANNHWGNVDRGLRIITDFSRIVRFNNVKASIKLQFRDVDRFVHRDFRERSDIRYIKKTLDTQMSIDDYKTMTDAVRASGCIPMATPFDEESVRLCARLGVEIIKIASSDLNDWVLIEEIAKTRKPVIVSTGGSSLKDVDDLAKFFRNRHIPLAINHCVSIYPSEDQELEINQIDFLRDRYPDHVIGFSTHEKTDWTSSVMIAYAKGARTFERHIDIDADGIPVSPYCTLPDQADIWFKAYRKAVEMCGAPGTAKRIPPQKEIAYLDGLVRGVYAKRDLEAGAELRADDYYLAIPLQKGQMSCRELMNGERLLEPVTAHAPIKVTQIDSPYAQNAALREAIEQRGL</sequence>
<accession>A0AAW7T854</accession>
<organism evidence="2 3">
    <name type="scientific">Burkholderia vietnamiensis</name>
    <dbReference type="NCBI Taxonomy" id="60552"/>
    <lineage>
        <taxon>Bacteria</taxon>
        <taxon>Pseudomonadati</taxon>
        <taxon>Pseudomonadota</taxon>
        <taxon>Betaproteobacteria</taxon>
        <taxon>Burkholderiales</taxon>
        <taxon>Burkholderiaceae</taxon>
        <taxon>Burkholderia</taxon>
        <taxon>Burkholderia cepacia complex</taxon>
    </lineage>
</organism>
<dbReference type="SUPFAM" id="SSF51569">
    <property type="entry name" value="Aldolase"/>
    <property type="match status" value="1"/>
</dbReference>
<dbReference type="InterPro" id="IPR013132">
    <property type="entry name" value="PseI/NeuA/B-like_N"/>
</dbReference>
<reference evidence="2" key="1">
    <citation type="submission" date="2023-07" db="EMBL/GenBank/DDBJ databases">
        <title>A collection of bacterial strains from the Burkholderia cepacia Research Laboratory and Repository.</title>
        <authorList>
            <person name="Lipuma J."/>
            <person name="Spilker T."/>
            <person name="Caverly L."/>
        </authorList>
    </citation>
    <scope>NUCLEOTIDE SEQUENCE</scope>
    <source>
        <strain evidence="2">AU44268</strain>
    </source>
</reference>
<protein>
    <submittedName>
        <fullName evidence="2">N-acetylneuraminate synthase family protein</fullName>
    </submittedName>
</protein>
<feature type="domain" description="PseI/NeuA/B-like" evidence="1">
    <location>
        <begin position="50"/>
        <end position="237"/>
    </location>
</feature>
<dbReference type="EMBL" id="JAUJRV010000048">
    <property type="protein sequence ID" value="MDN7799511.1"/>
    <property type="molecule type" value="Genomic_DNA"/>
</dbReference>
<evidence type="ECO:0000313" key="2">
    <source>
        <dbReference type="EMBL" id="MDN7799511.1"/>
    </source>
</evidence>
<proteinExistence type="predicted"/>
<dbReference type="InterPro" id="IPR051690">
    <property type="entry name" value="PseI-like"/>
</dbReference>